<protein>
    <submittedName>
        <fullName evidence="2">CutA1 divalent ion tolerance protein</fullName>
    </submittedName>
</protein>
<reference evidence="2 3" key="2">
    <citation type="journal article" date="2008" name="Science">
        <title>Environmental genomics reveals a single-species ecosystem deep within Earth.</title>
        <authorList>
            <person name="Chivian D."/>
            <person name="Brodie E.L."/>
            <person name="Alm E.J."/>
            <person name="Culley D.E."/>
            <person name="Dehal P.S."/>
            <person name="Desantis T.Z."/>
            <person name="Gihring T.M."/>
            <person name="Lapidus A."/>
            <person name="Lin L.H."/>
            <person name="Lowry S.R."/>
            <person name="Moser D.P."/>
            <person name="Richardson P.M."/>
            <person name="Southam G."/>
            <person name="Wanger G."/>
            <person name="Pratt L.M."/>
            <person name="Andersen G.L."/>
            <person name="Hazen T.C."/>
            <person name="Brockman F.J."/>
            <person name="Arkin A.P."/>
            <person name="Onstott T.C."/>
        </authorList>
    </citation>
    <scope>NUCLEOTIDE SEQUENCE [LARGE SCALE GENOMIC DNA]</scope>
    <source>
        <strain evidence="2 3">MP104C</strain>
    </source>
</reference>
<evidence type="ECO:0000313" key="2">
    <source>
        <dbReference type="EMBL" id="ACA60675.1"/>
    </source>
</evidence>
<organism evidence="2 3">
    <name type="scientific">Desulforudis audaxviator (strain MP104C)</name>
    <dbReference type="NCBI Taxonomy" id="477974"/>
    <lineage>
        <taxon>Bacteria</taxon>
        <taxon>Bacillati</taxon>
        <taxon>Bacillota</taxon>
        <taxon>Clostridia</taxon>
        <taxon>Thermoanaerobacterales</taxon>
        <taxon>Candidatus Desulforudaceae</taxon>
        <taxon>Candidatus Desulforudis</taxon>
    </lineage>
</organism>
<reference evidence="3" key="1">
    <citation type="submission" date="2007-10" db="EMBL/GenBank/DDBJ databases">
        <title>Complete sequence of chromosome of Desulforudis audaxviator MP104C.</title>
        <authorList>
            <person name="Copeland A."/>
            <person name="Lucas S."/>
            <person name="Lapidus A."/>
            <person name="Barry K."/>
            <person name="Glavina del Rio T."/>
            <person name="Dalin E."/>
            <person name="Tice H."/>
            <person name="Bruce D."/>
            <person name="Pitluck S."/>
            <person name="Lowry S.R."/>
            <person name="Larimer F."/>
            <person name="Land M.L."/>
            <person name="Hauser L."/>
            <person name="Kyrpides N."/>
            <person name="Ivanova N.N."/>
            <person name="Richardson P."/>
        </authorList>
    </citation>
    <scope>NUCLEOTIDE SEQUENCE [LARGE SCALE GENOMIC DNA]</scope>
    <source>
        <strain evidence="3">MP104C</strain>
    </source>
</reference>
<dbReference type="RefSeq" id="WP_012303250.1">
    <property type="nucleotide sequence ID" value="NC_010424.1"/>
</dbReference>
<dbReference type="STRING" id="477974.Daud_2188"/>
<dbReference type="EMBL" id="CP000860">
    <property type="protein sequence ID" value="ACA60675.1"/>
    <property type="molecule type" value="Genomic_DNA"/>
</dbReference>
<evidence type="ECO:0000313" key="3">
    <source>
        <dbReference type="Proteomes" id="UP000008544"/>
    </source>
</evidence>
<dbReference type="Gene3D" id="3.30.70.120">
    <property type="match status" value="1"/>
</dbReference>
<evidence type="ECO:0000256" key="1">
    <source>
        <dbReference type="ARBA" id="ARBA00010169"/>
    </source>
</evidence>
<accession>B1I6M7</accession>
<dbReference type="GO" id="GO:0005507">
    <property type="term" value="F:copper ion binding"/>
    <property type="evidence" value="ECO:0007669"/>
    <property type="project" value="TreeGrafter"/>
</dbReference>
<dbReference type="InterPro" id="IPR015867">
    <property type="entry name" value="N-reg_PII/ATP_PRibTrfase_C"/>
</dbReference>
<keyword evidence="3" id="KW-1185">Reference proteome</keyword>
<sequence>MSATTLVYITAPNFEEAERLARGLVENRLAACANIIPRIVSTYWWDDRVHEAEETLIIAKTTGDLVDRVLLWAKENHTYEVPAILAINTVDGDADFVNWLHAEVRKK</sequence>
<dbReference type="KEGG" id="dau:Daud_2188"/>
<dbReference type="PANTHER" id="PTHR23419">
    <property type="entry name" value="DIVALENT CATION TOLERANCE CUTA-RELATED"/>
    <property type="match status" value="1"/>
</dbReference>
<dbReference type="GO" id="GO:0010038">
    <property type="term" value="P:response to metal ion"/>
    <property type="evidence" value="ECO:0007669"/>
    <property type="project" value="InterPro"/>
</dbReference>
<gene>
    <name evidence="2" type="ordered locus">Daud_2188</name>
</gene>
<dbReference type="OrthoDB" id="37622at2"/>
<comment type="similarity">
    <text evidence="1">Belongs to the CutA family.</text>
</comment>
<dbReference type="HOGENOM" id="CLU_098807_3_1_9"/>
<dbReference type="eggNOG" id="COG1324">
    <property type="taxonomic scope" value="Bacteria"/>
</dbReference>
<dbReference type="PANTHER" id="PTHR23419:SF8">
    <property type="entry name" value="FI09726P"/>
    <property type="match status" value="1"/>
</dbReference>
<dbReference type="AlphaFoldDB" id="B1I6M7"/>
<dbReference type="SUPFAM" id="SSF54913">
    <property type="entry name" value="GlnB-like"/>
    <property type="match status" value="1"/>
</dbReference>
<dbReference type="Proteomes" id="UP000008544">
    <property type="component" value="Chromosome"/>
</dbReference>
<dbReference type="InterPro" id="IPR004323">
    <property type="entry name" value="Ion_tolerance_CutA"/>
</dbReference>
<name>B1I6M7_DESAP</name>
<dbReference type="InterPro" id="IPR011322">
    <property type="entry name" value="N-reg_PII-like_a/b"/>
</dbReference>
<dbReference type="Pfam" id="PF03091">
    <property type="entry name" value="CutA1"/>
    <property type="match status" value="1"/>
</dbReference>
<proteinExistence type="inferred from homology"/>